<dbReference type="GeneID" id="85328335"/>
<dbReference type="AlphaFoldDB" id="A0AA40ATK1"/>
<accession>A0AA40ATK1</accession>
<reference evidence="2" key="1">
    <citation type="submission" date="2023-06" db="EMBL/GenBank/DDBJ databases">
        <title>Genome-scale phylogeny and comparative genomics of the fungal order Sordariales.</title>
        <authorList>
            <consortium name="Lawrence Berkeley National Laboratory"/>
            <person name="Hensen N."/>
            <person name="Bonometti L."/>
            <person name="Westerberg I."/>
            <person name="Brannstrom I.O."/>
            <person name="Guillou S."/>
            <person name="Cros-Aarteil S."/>
            <person name="Calhoun S."/>
            <person name="Haridas S."/>
            <person name="Kuo A."/>
            <person name="Mondo S."/>
            <person name="Pangilinan J."/>
            <person name="Riley R."/>
            <person name="LaButti K."/>
            <person name="Andreopoulos B."/>
            <person name="Lipzen A."/>
            <person name="Chen C."/>
            <person name="Yanf M."/>
            <person name="Daum C."/>
            <person name="Ng V."/>
            <person name="Clum A."/>
            <person name="Steindorff A."/>
            <person name="Ohm R."/>
            <person name="Martin F."/>
            <person name="Silar P."/>
            <person name="Natvig D."/>
            <person name="Lalanne C."/>
            <person name="Gautier V."/>
            <person name="Ament-velasquez S.L."/>
            <person name="Kruys A."/>
            <person name="Hutchinson M.I."/>
            <person name="Powell A.J."/>
            <person name="Barry K."/>
            <person name="Miller A.N."/>
            <person name="Grigoriev I.V."/>
            <person name="Debuchy R."/>
            <person name="Gladieux P."/>
            <person name="Thoren M.H."/>
            <person name="Johannesson H."/>
        </authorList>
    </citation>
    <scope>NUCLEOTIDE SEQUENCE</scope>
    <source>
        <strain evidence="2">SMH2392-1A</strain>
    </source>
</reference>
<dbReference type="PANTHER" id="PTHR13832:SF792">
    <property type="entry name" value="GM14286P"/>
    <property type="match status" value="1"/>
</dbReference>
<dbReference type="PROSITE" id="PS51746">
    <property type="entry name" value="PPM_2"/>
    <property type="match status" value="1"/>
</dbReference>
<evidence type="ECO:0000313" key="2">
    <source>
        <dbReference type="EMBL" id="KAK0721679.1"/>
    </source>
</evidence>
<dbReference type="PANTHER" id="PTHR13832">
    <property type="entry name" value="PROTEIN PHOSPHATASE 2C"/>
    <property type="match status" value="1"/>
</dbReference>
<dbReference type="RefSeq" id="XP_060297603.1">
    <property type="nucleotide sequence ID" value="XM_060445065.1"/>
</dbReference>
<dbReference type="EMBL" id="JAUIRO010000003">
    <property type="protein sequence ID" value="KAK0721679.1"/>
    <property type="molecule type" value="Genomic_DNA"/>
</dbReference>
<dbReference type="Proteomes" id="UP001172101">
    <property type="component" value="Unassembled WGS sequence"/>
</dbReference>
<dbReference type="InterPro" id="IPR015655">
    <property type="entry name" value="PP2C"/>
</dbReference>
<dbReference type="InterPro" id="IPR036457">
    <property type="entry name" value="PPM-type-like_dom_sf"/>
</dbReference>
<dbReference type="SMART" id="SM00332">
    <property type="entry name" value="PP2Cc"/>
    <property type="match status" value="1"/>
</dbReference>
<evidence type="ECO:0000259" key="1">
    <source>
        <dbReference type="PROSITE" id="PS51746"/>
    </source>
</evidence>
<name>A0AA40ATK1_9PEZI</name>
<protein>
    <submittedName>
        <fullName evidence="2">Phosphatase 2C-like domain-containing protein</fullName>
    </submittedName>
</protein>
<organism evidence="2 3">
    <name type="scientific">Lasiosphaeria miniovina</name>
    <dbReference type="NCBI Taxonomy" id="1954250"/>
    <lineage>
        <taxon>Eukaryota</taxon>
        <taxon>Fungi</taxon>
        <taxon>Dikarya</taxon>
        <taxon>Ascomycota</taxon>
        <taxon>Pezizomycotina</taxon>
        <taxon>Sordariomycetes</taxon>
        <taxon>Sordariomycetidae</taxon>
        <taxon>Sordariales</taxon>
        <taxon>Lasiosphaeriaceae</taxon>
        <taxon>Lasiosphaeria</taxon>
    </lineage>
</organism>
<gene>
    <name evidence="2" type="ORF">B0T26DRAFT_749172</name>
</gene>
<dbReference type="SUPFAM" id="SSF81606">
    <property type="entry name" value="PP2C-like"/>
    <property type="match status" value="1"/>
</dbReference>
<keyword evidence="3" id="KW-1185">Reference proteome</keyword>
<evidence type="ECO:0000313" key="3">
    <source>
        <dbReference type="Proteomes" id="UP001172101"/>
    </source>
</evidence>
<dbReference type="CDD" id="cd00143">
    <property type="entry name" value="PP2Cc"/>
    <property type="match status" value="1"/>
</dbReference>
<comment type="caution">
    <text evidence="2">The sequence shown here is derived from an EMBL/GenBank/DDBJ whole genome shotgun (WGS) entry which is preliminary data.</text>
</comment>
<dbReference type="GO" id="GO:0005739">
    <property type="term" value="C:mitochondrion"/>
    <property type="evidence" value="ECO:0007669"/>
    <property type="project" value="TreeGrafter"/>
</dbReference>
<dbReference type="Gene3D" id="3.60.40.10">
    <property type="entry name" value="PPM-type phosphatase domain"/>
    <property type="match status" value="1"/>
</dbReference>
<dbReference type="GO" id="GO:0004741">
    <property type="term" value="F:[pyruvate dehydrogenase (acetyl-transferring)]-phosphatase activity"/>
    <property type="evidence" value="ECO:0007669"/>
    <property type="project" value="TreeGrafter"/>
</dbReference>
<sequence>MTSKTLPRAQTLVVVLATCEAAERLGIDPEDGYNLYAPRRLQHCLFPAQLSFGFLDDGSICKQTAALDSSARKFKIDHNPQVAATGLVYLTFLHAHKPDTDGETSYVIKPAPDSDVRALHLELPLPWPNFDAFKGIKHVALGFSLRPRTRALCPELFATCTSQPSSGPFEFTGYGHFLACLPDLKVVHLHLLDAASTEELEAVHKAPARWRYRLTREVGGPLFIDQLLKVVIELRFHFMRAPSMCRLLGDFSLHELWQVMTRRLAVQFRSSSSSSPPSSSSTPQSSSRLPQLAFLVAGGTIGWFGADAIRNTKAVRIGKNVNGPPALSVDAGYPFKYLSPLSPAQATELLNKGSYSISFNDSDDSGVTRYYGSQVASNKPCEDVHIHGKFPSPSPGGRDWLAWGIFDGHLGSQTSQALAQTLVPYTHHSLAKLTDSSNDDAAVHQALKAAFLELDDDFVKHAEEIANSDEPFSVKVARLSTGSNGSCALLSLWDPSVRKLHVALTGDSRAVLGRRSEDGTGWEAVPLSVDQSGRNEAEIARIHAEHPGEEDIVKNGRVIGLATARAFGDGHWKWPAALQVNMRRRYFTDTLRANQPEIYKTPPYITAEPEITTTQLKPGQPAFMILGSDGLWDTMGNEQAVDLVVRWLDWKAKGKPAAPAFKTSGNADWSGWKTPEEWFTVQDDNVAVHLTRNAFGGANQDVVSGILSLKPPYSRHARDDMTVQVVFFNF</sequence>
<proteinExistence type="predicted"/>
<dbReference type="InterPro" id="IPR001932">
    <property type="entry name" value="PPM-type_phosphatase-like_dom"/>
</dbReference>
<dbReference type="Pfam" id="PF00481">
    <property type="entry name" value="PP2C"/>
    <property type="match status" value="1"/>
</dbReference>
<feature type="domain" description="PPM-type phosphatase" evidence="1">
    <location>
        <begin position="367"/>
        <end position="728"/>
    </location>
</feature>